<protein>
    <submittedName>
        <fullName evidence="10">ABC transporter permease</fullName>
    </submittedName>
</protein>
<evidence type="ECO:0000256" key="6">
    <source>
        <dbReference type="ARBA" id="ARBA00022989"/>
    </source>
</evidence>
<keyword evidence="2" id="KW-0813">Transport</keyword>
<keyword evidence="7 9" id="KW-0472">Membrane</keyword>
<feature type="transmembrane region" description="Helical" evidence="9">
    <location>
        <begin position="152"/>
        <end position="175"/>
    </location>
</feature>
<keyword evidence="3" id="KW-1003">Cell membrane</keyword>
<reference evidence="11" key="1">
    <citation type="journal article" date="2019" name="Int. J. Syst. Evol. Microbiol.">
        <title>The Global Catalogue of Microorganisms (GCM) 10K type strain sequencing project: providing services to taxonomists for standard genome sequencing and annotation.</title>
        <authorList>
            <consortium name="The Broad Institute Genomics Platform"/>
            <consortium name="The Broad Institute Genome Sequencing Center for Infectious Disease"/>
            <person name="Wu L."/>
            <person name="Ma J."/>
        </authorList>
    </citation>
    <scope>NUCLEOTIDE SEQUENCE [LARGE SCALE GENOMIC DNA]</scope>
    <source>
        <strain evidence="11">JCM 16014</strain>
    </source>
</reference>
<dbReference type="PANTHER" id="PTHR32196">
    <property type="entry name" value="ABC TRANSPORTER PERMEASE PROTEIN YPHD-RELATED-RELATED"/>
    <property type="match status" value="1"/>
</dbReference>
<accession>A0ABP5H0J1</accession>
<feature type="transmembrane region" description="Helical" evidence="9">
    <location>
        <begin position="62"/>
        <end position="82"/>
    </location>
</feature>
<feature type="transmembrane region" description="Helical" evidence="9">
    <location>
        <begin position="195"/>
        <end position="214"/>
    </location>
</feature>
<organism evidence="10 11">
    <name type="scientific">Catenulispora yoronensis</name>
    <dbReference type="NCBI Taxonomy" id="450799"/>
    <lineage>
        <taxon>Bacteria</taxon>
        <taxon>Bacillati</taxon>
        <taxon>Actinomycetota</taxon>
        <taxon>Actinomycetes</taxon>
        <taxon>Catenulisporales</taxon>
        <taxon>Catenulisporaceae</taxon>
        <taxon>Catenulispora</taxon>
    </lineage>
</organism>
<evidence type="ECO:0000313" key="11">
    <source>
        <dbReference type="Proteomes" id="UP001500751"/>
    </source>
</evidence>
<dbReference type="Proteomes" id="UP001500751">
    <property type="component" value="Unassembled WGS sequence"/>
</dbReference>
<keyword evidence="6 9" id="KW-1133">Transmembrane helix</keyword>
<comment type="caution">
    <text evidence="10">The sequence shown here is derived from an EMBL/GenBank/DDBJ whole genome shotgun (WGS) entry which is preliminary data.</text>
</comment>
<keyword evidence="5 9" id="KW-0812">Transmembrane</keyword>
<name>A0ABP5H0J1_9ACTN</name>
<evidence type="ECO:0000256" key="3">
    <source>
        <dbReference type="ARBA" id="ARBA00022475"/>
    </source>
</evidence>
<dbReference type="Pfam" id="PF02653">
    <property type="entry name" value="BPD_transp_2"/>
    <property type="match status" value="1"/>
</dbReference>
<feature type="region of interest" description="Disordered" evidence="8">
    <location>
        <begin position="1"/>
        <end position="26"/>
    </location>
</feature>
<feature type="transmembrane region" description="Helical" evidence="9">
    <location>
        <begin position="241"/>
        <end position="260"/>
    </location>
</feature>
<dbReference type="CDD" id="cd06579">
    <property type="entry name" value="TM_PBP1_transp_AraH_like"/>
    <property type="match status" value="1"/>
</dbReference>
<keyword evidence="11" id="KW-1185">Reference proteome</keyword>
<feature type="transmembrane region" description="Helical" evidence="9">
    <location>
        <begin position="119"/>
        <end position="145"/>
    </location>
</feature>
<dbReference type="InterPro" id="IPR001851">
    <property type="entry name" value="ABC_transp_permease"/>
</dbReference>
<evidence type="ECO:0000256" key="5">
    <source>
        <dbReference type="ARBA" id="ARBA00022692"/>
    </source>
</evidence>
<evidence type="ECO:0000256" key="1">
    <source>
        <dbReference type="ARBA" id="ARBA00004651"/>
    </source>
</evidence>
<feature type="transmembrane region" description="Helical" evidence="9">
    <location>
        <begin position="89"/>
        <end position="107"/>
    </location>
</feature>
<proteinExistence type="predicted"/>
<keyword evidence="4" id="KW-0997">Cell inner membrane</keyword>
<gene>
    <name evidence="10" type="ORF">GCM10009839_82940</name>
</gene>
<dbReference type="RefSeq" id="WP_344671229.1">
    <property type="nucleotide sequence ID" value="NZ_BAAAQN010000076.1"/>
</dbReference>
<evidence type="ECO:0000256" key="9">
    <source>
        <dbReference type="SAM" id="Phobius"/>
    </source>
</evidence>
<sequence length="347" mass="36488">MSEVTTMSDAAELLPANHPESPARRRPGTRWLREFSLLPAMALLILIGFIESPDFLTGDNFLAMLQQSTELSVLVLAEALILIGGRMDLSLESTVTLAPVIALWLVLPTSGNRFNGLGFGAAWMAIPICLLVGAAVGAVNGFLILKMNLNGFVVTLGMLTMLHGLVIVIDGGQTVFTLPPSFAYLGHHDWLGLPASVWVCGLLFAIGIAALGWFRHGRALYAIGGNPAAARAAGIRVERTIWIVLIIGSMLAAFAGLLYAGRLGSASASQGTGKIFEVFAATVIGGVSMNGGRGSLFGALTGVLTLRLIENVLTFGHVSAQDIEFFNGVVILVALIVSRYTSGAAQD</sequence>
<evidence type="ECO:0000256" key="7">
    <source>
        <dbReference type="ARBA" id="ARBA00023136"/>
    </source>
</evidence>
<evidence type="ECO:0000256" key="8">
    <source>
        <dbReference type="SAM" id="MobiDB-lite"/>
    </source>
</evidence>
<evidence type="ECO:0000256" key="4">
    <source>
        <dbReference type="ARBA" id="ARBA00022519"/>
    </source>
</evidence>
<dbReference type="PANTHER" id="PTHR32196:SF21">
    <property type="entry name" value="ABC TRANSPORTER PERMEASE PROTEIN YPHD-RELATED"/>
    <property type="match status" value="1"/>
</dbReference>
<evidence type="ECO:0000256" key="2">
    <source>
        <dbReference type="ARBA" id="ARBA00022448"/>
    </source>
</evidence>
<comment type="subcellular location">
    <subcellularLocation>
        <location evidence="1">Cell membrane</location>
        <topology evidence="1">Multi-pass membrane protein</topology>
    </subcellularLocation>
</comment>
<evidence type="ECO:0000313" key="10">
    <source>
        <dbReference type="EMBL" id="GAA2059851.1"/>
    </source>
</evidence>
<dbReference type="EMBL" id="BAAAQN010000076">
    <property type="protein sequence ID" value="GAA2059851.1"/>
    <property type="molecule type" value="Genomic_DNA"/>
</dbReference>
<feature type="transmembrane region" description="Helical" evidence="9">
    <location>
        <begin position="31"/>
        <end position="50"/>
    </location>
</feature>